<dbReference type="Pfam" id="PF00496">
    <property type="entry name" value="SBP_bac_5"/>
    <property type="match status" value="1"/>
</dbReference>
<dbReference type="Proteomes" id="UP000271031">
    <property type="component" value="Unassembled WGS sequence"/>
</dbReference>
<dbReference type="PANTHER" id="PTHR30290">
    <property type="entry name" value="PERIPLASMIC BINDING COMPONENT OF ABC TRANSPORTER"/>
    <property type="match status" value="1"/>
</dbReference>
<evidence type="ECO:0000313" key="7">
    <source>
        <dbReference type="EMBL" id="RNB89908.1"/>
    </source>
</evidence>
<dbReference type="InterPro" id="IPR000914">
    <property type="entry name" value="SBP_5_dom"/>
</dbReference>
<feature type="chain" id="PRO_5039413691" evidence="5">
    <location>
        <begin position="22"/>
        <end position="550"/>
    </location>
</feature>
<evidence type="ECO:0000256" key="3">
    <source>
        <dbReference type="ARBA" id="ARBA00022729"/>
    </source>
</evidence>
<dbReference type="Gene3D" id="3.90.76.10">
    <property type="entry name" value="Dipeptide-binding Protein, Domain 1"/>
    <property type="match status" value="1"/>
</dbReference>
<comment type="caution">
    <text evidence="7">The sequence shown here is derived from an EMBL/GenBank/DDBJ whole genome shotgun (WGS) entry which is preliminary data.</text>
</comment>
<sequence length="550" mass="60557">MKKKRLTKALLTIGVSLSVLAAGCSGSPSTQSGGESAKGSESNAGGEAKAQAGGTVTFALEHEVVSLDPAFSYDFSTGPVVNQITEPLMRFEKGKSVVPNLAEKVDNPDPKTYVYTIRQGVTFSDGTPMTVDDVIFSLERTRDPKTASYVGWMFSNVDKIEKAGDWTVKVTLKEPDANWQYAMATSAGHVISKAYYEAHKANFGKPDGGTMGTGPFKYVSWQTGSELVLEKNPNYWNKEGGPYLDKIVYKVIPEGMTRITGLKTGQINMALNLPLDLQEVVAKMDNVKISRSDSFLSDFIAFNTQRKPFNDVKVRQAISHALDRQKIVTELIKDAGIAGKTVPIPPALWTFEKDKWEKAYSEIPDYAFDTDKAKQLLSESSVPTGFNGKILTDSDSFRMNTALALQAAVKPLGINLEIEKVTGEELNTRAWGGARDYDIVVQNWSSDFPDPAGNMVPLFLSANTADGGSNFANYKNPEVDKLLDEQNRLTDPAKRTELMIQAEKLIANDAPWIVVSHQKNFLAMSKNVEGYDIDPLYFWEGFMKDVKLTQ</sequence>
<dbReference type="InterPro" id="IPR030678">
    <property type="entry name" value="Peptide/Ni-bd"/>
</dbReference>
<dbReference type="GO" id="GO:1904680">
    <property type="term" value="F:peptide transmembrane transporter activity"/>
    <property type="evidence" value="ECO:0007669"/>
    <property type="project" value="TreeGrafter"/>
</dbReference>
<organism evidence="7 8">
    <name type="scientific">Brevibacillus fluminis</name>
    <dbReference type="NCBI Taxonomy" id="511487"/>
    <lineage>
        <taxon>Bacteria</taxon>
        <taxon>Bacillati</taxon>
        <taxon>Bacillota</taxon>
        <taxon>Bacilli</taxon>
        <taxon>Bacillales</taxon>
        <taxon>Paenibacillaceae</taxon>
        <taxon>Brevibacillus</taxon>
    </lineage>
</organism>
<evidence type="ECO:0000259" key="6">
    <source>
        <dbReference type="Pfam" id="PF00496"/>
    </source>
</evidence>
<reference evidence="7 8" key="1">
    <citation type="submission" date="2018-10" db="EMBL/GenBank/DDBJ databases">
        <title>Phylogenomics of Brevibacillus.</title>
        <authorList>
            <person name="Dunlap C."/>
        </authorList>
    </citation>
    <scope>NUCLEOTIDE SEQUENCE [LARGE SCALE GENOMIC DNA]</scope>
    <source>
        <strain evidence="7 8">JCM 15716</strain>
    </source>
</reference>
<comment type="similarity">
    <text evidence="1">Belongs to the bacterial solute-binding protein 5 family.</text>
</comment>
<evidence type="ECO:0000256" key="1">
    <source>
        <dbReference type="ARBA" id="ARBA00005695"/>
    </source>
</evidence>
<keyword evidence="8" id="KW-1185">Reference proteome</keyword>
<feature type="domain" description="Solute-binding protein family 5" evidence="6">
    <location>
        <begin position="97"/>
        <end position="464"/>
    </location>
</feature>
<dbReference type="GO" id="GO:0015833">
    <property type="term" value="P:peptide transport"/>
    <property type="evidence" value="ECO:0007669"/>
    <property type="project" value="TreeGrafter"/>
</dbReference>
<keyword evidence="3 5" id="KW-0732">Signal</keyword>
<accession>A0A3M8DP79</accession>
<dbReference type="RefSeq" id="WP_122918161.1">
    <property type="nucleotide sequence ID" value="NZ_RHHQ01000008.1"/>
</dbReference>
<dbReference type="EMBL" id="RHHQ01000008">
    <property type="protein sequence ID" value="RNB89908.1"/>
    <property type="molecule type" value="Genomic_DNA"/>
</dbReference>
<dbReference type="Gene3D" id="3.40.190.10">
    <property type="entry name" value="Periplasmic binding protein-like II"/>
    <property type="match status" value="1"/>
</dbReference>
<gene>
    <name evidence="7" type="ORF">EDM56_12175</name>
</gene>
<dbReference type="GO" id="GO:0042597">
    <property type="term" value="C:periplasmic space"/>
    <property type="evidence" value="ECO:0007669"/>
    <property type="project" value="UniProtKB-ARBA"/>
</dbReference>
<evidence type="ECO:0000256" key="4">
    <source>
        <dbReference type="SAM" id="MobiDB-lite"/>
    </source>
</evidence>
<keyword evidence="2" id="KW-0813">Transport</keyword>
<dbReference type="PANTHER" id="PTHR30290:SF9">
    <property type="entry name" value="OLIGOPEPTIDE-BINDING PROTEIN APPA"/>
    <property type="match status" value="1"/>
</dbReference>
<dbReference type="CDD" id="cd00995">
    <property type="entry name" value="PBP2_NikA_DppA_OppA_like"/>
    <property type="match status" value="1"/>
</dbReference>
<dbReference type="SUPFAM" id="SSF53850">
    <property type="entry name" value="Periplasmic binding protein-like II"/>
    <property type="match status" value="1"/>
</dbReference>
<dbReference type="PROSITE" id="PS51257">
    <property type="entry name" value="PROKAR_LIPOPROTEIN"/>
    <property type="match status" value="1"/>
</dbReference>
<evidence type="ECO:0000256" key="2">
    <source>
        <dbReference type="ARBA" id="ARBA00022448"/>
    </source>
</evidence>
<feature type="compositionally biased region" description="Polar residues" evidence="4">
    <location>
        <begin position="26"/>
        <end position="43"/>
    </location>
</feature>
<dbReference type="Gene3D" id="3.10.105.10">
    <property type="entry name" value="Dipeptide-binding Protein, Domain 3"/>
    <property type="match status" value="1"/>
</dbReference>
<dbReference type="PIRSF" id="PIRSF002741">
    <property type="entry name" value="MppA"/>
    <property type="match status" value="1"/>
</dbReference>
<proteinExistence type="inferred from homology"/>
<dbReference type="AlphaFoldDB" id="A0A3M8DP79"/>
<feature type="signal peptide" evidence="5">
    <location>
        <begin position="1"/>
        <end position="21"/>
    </location>
</feature>
<feature type="region of interest" description="Disordered" evidence="4">
    <location>
        <begin position="25"/>
        <end position="48"/>
    </location>
</feature>
<dbReference type="OrthoDB" id="9796817at2"/>
<evidence type="ECO:0000313" key="8">
    <source>
        <dbReference type="Proteomes" id="UP000271031"/>
    </source>
</evidence>
<dbReference type="InterPro" id="IPR039424">
    <property type="entry name" value="SBP_5"/>
</dbReference>
<dbReference type="GO" id="GO:0043190">
    <property type="term" value="C:ATP-binding cassette (ABC) transporter complex"/>
    <property type="evidence" value="ECO:0007669"/>
    <property type="project" value="InterPro"/>
</dbReference>
<name>A0A3M8DP79_9BACL</name>
<protein>
    <submittedName>
        <fullName evidence="7">ABC transporter substrate-binding protein</fullName>
    </submittedName>
</protein>
<evidence type="ECO:0000256" key="5">
    <source>
        <dbReference type="SAM" id="SignalP"/>
    </source>
</evidence>